<feature type="transmembrane region" description="Helical" evidence="1">
    <location>
        <begin position="50"/>
        <end position="73"/>
    </location>
</feature>
<feature type="transmembrane region" description="Helical" evidence="1">
    <location>
        <begin position="192"/>
        <end position="209"/>
    </location>
</feature>
<feature type="transmembrane region" description="Helical" evidence="1">
    <location>
        <begin position="154"/>
        <end position="172"/>
    </location>
</feature>
<dbReference type="AlphaFoldDB" id="R3WUT1"/>
<gene>
    <name evidence="2" type="ORF">UC3_01430</name>
</gene>
<dbReference type="HOGENOM" id="CLU_111060_0_0_9"/>
<accession>R3WUT1</accession>
<dbReference type="Proteomes" id="UP000013785">
    <property type="component" value="Unassembled WGS sequence"/>
</dbReference>
<organism evidence="2 3">
    <name type="scientific">Enterococcus phoeniculicola ATCC BAA-412</name>
    <dbReference type="NCBI Taxonomy" id="1158610"/>
    <lineage>
        <taxon>Bacteria</taxon>
        <taxon>Bacillati</taxon>
        <taxon>Bacillota</taxon>
        <taxon>Bacilli</taxon>
        <taxon>Lactobacillales</taxon>
        <taxon>Enterococcaceae</taxon>
        <taxon>Enterococcus</taxon>
    </lineage>
</organism>
<keyword evidence="1" id="KW-0812">Transmembrane</keyword>
<dbReference type="InterPro" id="IPR009339">
    <property type="entry name" value="DUF998"/>
</dbReference>
<proteinExistence type="predicted"/>
<feature type="transmembrane region" description="Helical" evidence="1">
    <location>
        <begin position="7"/>
        <end position="30"/>
    </location>
</feature>
<feature type="transmembrane region" description="Helical" evidence="1">
    <location>
        <begin position="85"/>
        <end position="107"/>
    </location>
</feature>
<keyword evidence="1" id="KW-0472">Membrane</keyword>
<sequence>MKFLSKYGFYFFLAGILSDLSTPYILGMFYPGLNQFERVISTFGDVASPVRGAFLIVSVISGSLLLLAVPAVYRVFSRHSVKLGVIALLSLGFYAIGDCIFTGLFSINTQQETWGISTWIHNIGSGIGYGGFLLFPFLIVIYYLNREEDSKKRFYSVLLLMSLFFAAVYGFARVPEVNHLPFLNQLGLCQRVSYLFTYLPAAFFAWNHLREAGQELSNEE</sequence>
<protein>
    <recommendedName>
        <fullName evidence="4">DUF998 domain-containing protein</fullName>
    </recommendedName>
</protein>
<dbReference type="RefSeq" id="WP_010768093.1">
    <property type="nucleotide sequence ID" value="NZ_ASWE01000003.1"/>
</dbReference>
<dbReference type="Pfam" id="PF06197">
    <property type="entry name" value="DUF998"/>
    <property type="match status" value="1"/>
</dbReference>
<comment type="caution">
    <text evidence="2">The sequence shown here is derived from an EMBL/GenBank/DDBJ whole genome shotgun (WGS) entry which is preliminary data.</text>
</comment>
<evidence type="ECO:0000313" key="3">
    <source>
        <dbReference type="Proteomes" id="UP000013785"/>
    </source>
</evidence>
<feature type="transmembrane region" description="Helical" evidence="1">
    <location>
        <begin position="119"/>
        <end position="142"/>
    </location>
</feature>
<dbReference type="STRING" id="154621.RV11_GL000020"/>
<reference evidence="2 3" key="1">
    <citation type="submission" date="2013-02" db="EMBL/GenBank/DDBJ databases">
        <title>The Genome Sequence of Enterococcus phoeniculicola BAA-412.</title>
        <authorList>
            <consortium name="The Broad Institute Genome Sequencing Platform"/>
            <consortium name="The Broad Institute Genome Sequencing Center for Infectious Disease"/>
            <person name="Earl A.M."/>
            <person name="Gilmore M.S."/>
            <person name="Lebreton F."/>
            <person name="Walker B."/>
            <person name="Young S.K."/>
            <person name="Zeng Q."/>
            <person name="Gargeya S."/>
            <person name="Fitzgerald M."/>
            <person name="Haas B."/>
            <person name="Abouelleil A."/>
            <person name="Alvarado L."/>
            <person name="Arachchi H.M."/>
            <person name="Berlin A.M."/>
            <person name="Chapman S.B."/>
            <person name="Dewar J."/>
            <person name="Goldberg J."/>
            <person name="Griggs A."/>
            <person name="Gujja S."/>
            <person name="Hansen M."/>
            <person name="Howarth C."/>
            <person name="Imamovic A."/>
            <person name="Larimer J."/>
            <person name="McCowan C."/>
            <person name="Murphy C."/>
            <person name="Neiman D."/>
            <person name="Pearson M."/>
            <person name="Priest M."/>
            <person name="Roberts A."/>
            <person name="Saif S."/>
            <person name="Shea T."/>
            <person name="Sisk P."/>
            <person name="Sykes S."/>
            <person name="Wortman J."/>
            <person name="Nusbaum C."/>
            <person name="Birren B."/>
        </authorList>
    </citation>
    <scope>NUCLEOTIDE SEQUENCE [LARGE SCALE GENOMIC DNA]</scope>
    <source>
        <strain evidence="2 3">ATCC BAA-412</strain>
    </source>
</reference>
<keyword evidence="3" id="KW-1185">Reference proteome</keyword>
<keyword evidence="1" id="KW-1133">Transmembrane helix</keyword>
<evidence type="ECO:0008006" key="4">
    <source>
        <dbReference type="Google" id="ProtNLM"/>
    </source>
</evidence>
<evidence type="ECO:0000313" key="2">
    <source>
        <dbReference type="EMBL" id="EOL45540.1"/>
    </source>
</evidence>
<dbReference type="PATRIC" id="fig|1158610.3.peg.1413"/>
<name>R3WUT1_9ENTE</name>
<evidence type="ECO:0000256" key="1">
    <source>
        <dbReference type="SAM" id="Phobius"/>
    </source>
</evidence>
<dbReference type="OrthoDB" id="2067339at2"/>
<dbReference type="EMBL" id="AJAT01000012">
    <property type="protein sequence ID" value="EOL45540.1"/>
    <property type="molecule type" value="Genomic_DNA"/>
</dbReference>
<dbReference type="eggNOG" id="ENOG502ZCAM">
    <property type="taxonomic scope" value="Bacteria"/>
</dbReference>